<organism evidence="2 3">
    <name type="scientific">Intoshia linei</name>
    <dbReference type="NCBI Taxonomy" id="1819745"/>
    <lineage>
        <taxon>Eukaryota</taxon>
        <taxon>Metazoa</taxon>
        <taxon>Spiralia</taxon>
        <taxon>Lophotrochozoa</taxon>
        <taxon>Mesozoa</taxon>
        <taxon>Orthonectida</taxon>
        <taxon>Rhopaluridae</taxon>
        <taxon>Intoshia</taxon>
    </lineage>
</organism>
<dbReference type="AlphaFoldDB" id="A0A177AZA8"/>
<evidence type="ECO:0000256" key="1">
    <source>
        <dbReference type="SAM" id="Phobius"/>
    </source>
</evidence>
<protein>
    <submittedName>
        <fullName evidence="2">Uncharacterized protein</fullName>
    </submittedName>
</protein>
<keyword evidence="3" id="KW-1185">Reference proteome</keyword>
<name>A0A177AZA8_9BILA</name>
<comment type="caution">
    <text evidence="2">The sequence shown here is derived from an EMBL/GenBank/DDBJ whole genome shotgun (WGS) entry which is preliminary data.</text>
</comment>
<gene>
    <name evidence="2" type="ORF">A3Q56_05463</name>
</gene>
<reference evidence="2 3" key="1">
    <citation type="submission" date="2016-04" db="EMBL/GenBank/DDBJ databases">
        <title>The genome of Intoshia linei affirms orthonectids as highly simplified spiralians.</title>
        <authorList>
            <person name="Mikhailov K.V."/>
            <person name="Slusarev G.S."/>
            <person name="Nikitin M.A."/>
            <person name="Logacheva M.D."/>
            <person name="Penin A."/>
            <person name="Aleoshin V."/>
            <person name="Panchin Y.V."/>
        </authorList>
    </citation>
    <scope>NUCLEOTIDE SEQUENCE [LARGE SCALE GENOMIC DNA]</scope>
    <source>
        <strain evidence="2">Intl2013</strain>
        <tissue evidence="2">Whole animal</tissue>
    </source>
</reference>
<keyword evidence="1" id="KW-0472">Membrane</keyword>
<keyword evidence="1" id="KW-0812">Transmembrane</keyword>
<accession>A0A177AZA8</accession>
<sequence>MIFQHKYFKFVVYGSPIVVLLSLTGHVSWKVMSSLDEKLQMKHFDITMDQNKFIPL</sequence>
<evidence type="ECO:0000313" key="3">
    <source>
        <dbReference type="Proteomes" id="UP000078046"/>
    </source>
</evidence>
<evidence type="ECO:0000313" key="2">
    <source>
        <dbReference type="EMBL" id="OAF66822.1"/>
    </source>
</evidence>
<feature type="transmembrane region" description="Helical" evidence="1">
    <location>
        <begin position="7"/>
        <end position="29"/>
    </location>
</feature>
<proteinExistence type="predicted"/>
<feature type="non-terminal residue" evidence="2">
    <location>
        <position position="56"/>
    </location>
</feature>
<keyword evidence="1" id="KW-1133">Transmembrane helix</keyword>
<dbReference type="Proteomes" id="UP000078046">
    <property type="component" value="Unassembled WGS sequence"/>
</dbReference>
<dbReference type="EMBL" id="LWCA01000819">
    <property type="protein sequence ID" value="OAF66822.1"/>
    <property type="molecule type" value="Genomic_DNA"/>
</dbReference>